<name>H1XPW7_CALAY</name>
<dbReference type="RefSeq" id="WP_006928189.1">
    <property type="nucleotide sequence ID" value="NZ_CM001402.1"/>
</dbReference>
<gene>
    <name evidence="1" type="ORF">Cabys_3632</name>
    <name evidence="2" type="ORF">Calab_1472</name>
</gene>
<accession>H1XPW7</accession>
<organism evidence="2 3">
    <name type="scientific">Caldithrix abyssi DSM 13497</name>
    <dbReference type="NCBI Taxonomy" id="880073"/>
    <lineage>
        <taxon>Bacteria</taxon>
        <taxon>Pseudomonadati</taxon>
        <taxon>Calditrichota</taxon>
        <taxon>Calditrichia</taxon>
        <taxon>Calditrichales</taxon>
        <taxon>Calditrichaceae</taxon>
        <taxon>Caldithrix</taxon>
    </lineage>
</organism>
<dbReference type="KEGG" id="caby:Cabys_3632"/>
<dbReference type="Proteomes" id="UP000004671">
    <property type="component" value="Chromosome"/>
</dbReference>
<evidence type="ECO:0000313" key="3">
    <source>
        <dbReference type="Proteomes" id="UP000004671"/>
    </source>
</evidence>
<evidence type="ECO:0000313" key="4">
    <source>
        <dbReference type="Proteomes" id="UP000183868"/>
    </source>
</evidence>
<dbReference type="InParanoid" id="H1XPW7"/>
<evidence type="ECO:0000313" key="2">
    <source>
        <dbReference type="EMBL" id="EHO41093.1"/>
    </source>
</evidence>
<reference evidence="2 3" key="1">
    <citation type="submission" date="2011-09" db="EMBL/GenBank/DDBJ databases">
        <title>The permanent draft genome of Caldithrix abyssi DSM 13497.</title>
        <authorList>
            <consortium name="US DOE Joint Genome Institute (JGI-PGF)"/>
            <person name="Lucas S."/>
            <person name="Han J."/>
            <person name="Lapidus A."/>
            <person name="Bruce D."/>
            <person name="Goodwin L."/>
            <person name="Pitluck S."/>
            <person name="Peters L."/>
            <person name="Kyrpides N."/>
            <person name="Mavromatis K."/>
            <person name="Ivanova N."/>
            <person name="Mikhailova N."/>
            <person name="Chertkov O."/>
            <person name="Detter J.C."/>
            <person name="Tapia R."/>
            <person name="Han C."/>
            <person name="Land M."/>
            <person name="Hauser L."/>
            <person name="Markowitz V."/>
            <person name="Cheng J.-F."/>
            <person name="Hugenholtz P."/>
            <person name="Woyke T."/>
            <person name="Wu D."/>
            <person name="Spring S."/>
            <person name="Brambilla E."/>
            <person name="Klenk H.-P."/>
            <person name="Eisen J.A."/>
        </authorList>
    </citation>
    <scope>NUCLEOTIDE SEQUENCE [LARGE SCALE GENOMIC DNA]</scope>
    <source>
        <strain evidence="2 3">DSM 13497</strain>
    </source>
</reference>
<dbReference type="STRING" id="880073.Cabys_3632"/>
<protein>
    <submittedName>
        <fullName evidence="2">Uncharacterized protein</fullName>
    </submittedName>
</protein>
<dbReference type="AlphaFoldDB" id="H1XPW7"/>
<dbReference type="Proteomes" id="UP000183868">
    <property type="component" value="Chromosome"/>
</dbReference>
<sequence>MDVKQLKKEILRFNEHELERIADHVMIIIRDRKIRREFKRLKRIYGAKEAIIMLADKYFLSEAQVDYIVYPRKR</sequence>
<dbReference type="PaxDb" id="880073-Calab_1472"/>
<dbReference type="HOGENOM" id="CLU_2680726_0_0_0"/>
<reference evidence="1 4" key="2">
    <citation type="submission" date="2016-11" db="EMBL/GenBank/DDBJ databases">
        <title>Genomic analysis of Caldithrix abyssi and proposal of a novel bacterial phylum Caldithrichaeota.</title>
        <authorList>
            <person name="Kublanov I."/>
            <person name="Sigalova O."/>
            <person name="Gavrilov S."/>
            <person name="Lebedinsky A."/>
            <person name="Ivanova N."/>
            <person name="Daum C."/>
            <person name="Reddy T."/>
            <person name="Klenk H.P."/>
            <person name="Goker M."/>
            <person name="Reva O."/>
            <person name="Miroshnichenko M."/>
            <person name="Kyprides N."/>
            <person name="Woyke T."/>
            <person name="Gelfand M."/>
        </authorList>
    </citation>
    <scope>NUCLEOTIDE SEQUENCE [LARGE SCALE GENOMIC DNA]</scope>
    <source>
        <strain evidence="1 4">LF13</strain>
    </source>
</reference>
<dbReference type="EMBL" id="CM001402">
    <property type="protein sequence ID" value="EHO41093.1"/>
    <property type="molecule type" value="Genomic_DNA"/>
</dbReference>
<proteinExistence type="predicted"/>
<dbReference type="EMBL" id="CP018099">
    <property type="protein sequence ID" value="APF20378.1"/>
    <property type="molecule type" value="Genomic_DNA"/>
</dbReference>
<keyword evidence="3" id="KW-1185">Reference proteome</keyword>
<evidence type="ECO:0000313" key="1">
    <source>
        <dbReference type="EMBL" id="APF20378.1"/>
    </source>
</evidence>